<evidence type="ECO:0000256" key="4">
    <source>
        <dbReference type="ARBA" id="ARBA00022692"/>
    </source>
</evidence>
<keyword evidence="4 11" id="KW-0812">Transmembrane</keyword>
<dbReference type="KEGG" id="dcr:108208302"/>
<proteinExistence type="predicted"/>
<dbReference type="GO" id="GO:0071555">
    <property type="term" value="P:cell wall organization"/>
    <property type="evidence" value="ECO:0007669"/>
    <property type="project" value="UniProtKB-KW"/>
</dbReference>
<feature type="binding site" evidence="10">
    <location>
        <position position="280"/>
    </location>
    <ligand>
        <name>Mn(2+)</name>
        <dbReference type="ChEBI" id="CHEBI:29035"/>
    </ligand>
</feature>
<evidence type="ECO:0000256" key="10">
    <source>
        <dbReference type="PIRSR" id="PIRSR605150-3"/>
    </source>
</evidence>
<dbReference type="GO" id="GO:0016760">
    <property type="term" value="F:cellulose synthase (UDP-forming) activity"/>
    <property type="evidence" value="ECO:0007669"/>
    <property type="project" value="InterPro"/>
</dbReference>
<keyword evidence="5 11" id="KW-1133">Transmembrane helix</keyword>
<dbReference type="AlphaFoldDB" id="A0AAF1AMF2"/>
<reference evidence="12" key="2">
    <citation type="submission" date="2022-03" db="EMBL/GenBank/DDBJ databases">
        <title>Draft title - Genomic analysis of global carrot germplasm unveils the trajectory of domestication and the origin of high carotenoid orange carrot.</title>
        <authorList>
            <person name="Iorizzo M."/>
            <person name="Ellison S."/>
            <person name="Senalik D."/>
            <person name="Macko-Podgorni A."/>
            <person name="Grzebelus D."/>
            <person name="Bostan H."/>
            <person name="Rolling W."/>
            <person name="Curaba J."/>
            <person name="Simon P."/>
        </authorList>
    </citation>
    <scope>NUCLEOTIDE SEQUENCE</scope>
    <source>
        <tissue evidence="12">Leaf</tissue>
    </source>
</reference>
<dbReference type="GO" id="GO:0030244">
    <property type="term" value="P:cellulose biosynthetic process"/>
    <property type="evidence" value="ECO:0007669"/>
    <property type="project" value="InterPro"/>
</dbReference>
<evidence type="ECO:0000256" key="3">
    <source>
        <dbReference type="ARBA" id="ARBA00022679"/>
    </source>
</evidence>
<dbReference type="SUPFAM" id="SSF53448">
    <property type="entry name" value="Nucleotide-diphospho-sugar transferases"/>
    <property type="match status" value="1"/>
</dbReference>
<feature type="transmembrane region" description="Helical" evidence="11">
    <location>
        <begin position="518"/>
        <end position="537"/>
    </location>
</feature>
<feature type="transmembrane region" description="Helical" evidence="11">
    <location>
        <begin position="708"/>
        <end position="730"/>
    </location>
</feature>
<keyword evidence="6 11" id="KW-0472">Membrane</keyword>
<comment type="subcellular location">
    <subcellularLocation>
        <location evidence="1">Endomembrane system</location>
        <topology evidence="1">Multi-pass membrane protein</topology>
    </subcellularLocation>
</comment>
<dbReference type="GO" id="GO:0012505">
    <property type="term" value="C:endomembrane system"/>
    <property type="evidence" value="ECO:0007669"/>
    <property type="project" value="UniProtKB-SubCell"/>
</dbReference>
<dbReference type="GO" id="GO:0016020">
    <property type="term" value="C:membrane"/>
    <property type="evidence" value="ECO:0007669"/>
    <property type="project" value="InterPro"/>
</dbReference>
<evidence type="ECO:0000256" key="11">
    <source>
        <dbReference type="SAM" id="Phobius"/>
    </source>
</evidence>
<evidence type="ECO:0000256" key="8">
    <source>
        <dbReference type="PIRSR" id="PIRSR605150-1"/>
    </source>
</evidence>
<dbReference type="PANTHER" id="PTHR13301">
    <property type="entry name" value="X-BOX TRANSCRIPTION FACTOR-RELATED"/>
    <property type="match status" value="1"/>
</dbReference>
<feature type="transmembrane region" description="Helical" evidence="11">
    <location>
        <begin position="678"/>
        <end position="696"/>
    </location>
</feature>
<feature type="binding site" evidence="9">
    <location>
        <position position="143"/>
    </location>
    <ligand>
        <name>UDP-alpha-D-glucose</name>
        <dbReference type="ChEBI" id="CHEBI:58885"/>
    </ligand>
</feature>
<name>A0AAF1AMF2_DAUCS</name>
<evidence type="ECO:0000256" key="9">
    <source>
        <dbReference type="PIRSR" id="PIRSR605150-2"/>
    </source>
</evidence>
<dbReference type="Proteomes" id="UP000077755">
    <property type="component" value="Chromosome 2"/>
</dbReference>
<evidence type="ECO:0000313" key="12">
    <source>
        <dbReference type="EMBL" id="WOG88108.1"/>
    </source>
</evidence>
<feature type="binding site" evidence="9">
    <location>
        <position position="114"/>
    </location>
    <ligand>
        <name>UDP-alpha-D-glucose</name>
        <dbReference type="ChEBI" id="CHEBI:58885"/>
    </ligand>
</feature>
<organism evidence="12 13">
    <name type="scientific">Daucus carota subsp. sativus</name>
    <name type="common">Carrot</name>
    <dbReference type="NCBI Taxonomy" id="79200"/>
    <lineage>
        <taxon>Eukaryota</taxon>
        <taxon>Viridiplantae</taxon>
        <taxon>Streptophyta</taxon>
        <taxon>Embryophyta</taxon>
        <taxon>Tracheophyta</taxon>
        <taxon>Spermatophyta</taxon>
        <taxon>Magnoliopsida</taxon>
        <taxon>eudicotyledons</taxon>
        <taxon>Gunneridae</taxon>
        <taxon>Pentapetalae</taxon>
        <taxon>asterids</taxon>
        <taxon>campanulids</taxon>
        <taxon>Apiales</taxon>
        <taxon>Apiaceae</taxon>
        <taxon>Apioideae</taxon>
        <taxon>Scandiceae</taxon>
        <taxon>Daucinae</taxon>
        <taxon>Daucus</taxon>
        <taxon>Daucus sect. Daucus</taxon>
    </lineage>
</organism>
<feature type="active site" evidence="8">
    <location>
        <position position="143"/>
    </location>
</feature>
<evidence type="ECO:0000256" key="7">
    <source>
        <dbReference type="ARBA" id="ARBA00023316"/>
    </source>
</evidence>
<keyword evidence="2" id="KW-0328">Glycosyltransferase</keyword>
<evidence type="ECO:0000256" key="1">
    <source>
        <dbReference type="ARBA" id="ARBA00004127"/>
    </source>
</evidence>
<feature type="active site" evidence="8">
    <location>
        <position position="446"/>
    </location>
</feature>
<feature type="transmembrane region" description="Helical" evidence="11">
    <location>
        <begin position="641"/>
        <end position="663"/>
    </location>
</feature>
<feature type="transmembrane region" description="Helical" evidence="11">
    <location>
        <begin position="24"/>
        <end position="42"/>
    </location>
</feature>
<feature type="binding site" evidence="9">
    <location>
        <position position="113"/>
    </location>
    <ligand>
        <name>UDP-alpha-D-glucose</name>
        <dbReference type="ChEBI" id="CHEBI:58885"/>
    </ligand>
</feature>
<evidence type="ECO:0000256" key="2">
    <source>
        <dbReference type="ARBA" id="ARBA00022676"/>
    </source>
</evidence>
<feature type="transmembrane region" description="Helical" evidence="11">
    <location>
        <begin position="557"/>
        <end position="576"/>
    </location>
</feature>
<dbReference type="Pfam" id="PF03552">
    <property type="entry name" value="Cellulose_synt"/>
    <property type="match status" value="2"/>
</dbReference>
<protein>
    <recommendedName>
        <fullName evidence="14">Cellulose synthase-like protein G3</fullName>
    </recommendedName>
</protein>
<sequence length="731" mass="83051">METSTAGATSRDLLHTSQYHPHVLYNRVFAITYTLAIFALLYHHALALLHSPNALSICLFIADIILGFMWSTVQSFRMRPIIRQVFPENLEKSLIRRDFPPLDIFICTADPYKEPPINVVNTALSVMAYDYPMEKMSVYVSDDGGSQFTLFALMEAAKFAKVWLPFCRKKNIMERCPEVYLSSNHLQCSETEEIKVMYEIMKTRVEYQLKRGKVSDEYIFSEQERRIFDKWSNEFTPRNHPTLIQVFLESCKDKDVSGNCMPNLIYVSREKNSLFPHHYKAGALNALLRVSAIMTNAPLVLTLDCDMYSNDPTTPHRVLCYLADASIKPELGYIQFPQRFHGINKADIYGSEVIRMFICNPMGMDGFAGPNYGGSGTFFQRRAFFGGPPTFFTPEIEHLSPYHIADKPITSEAILQLAHLVADCNYENNTAWGTEIGVRYGSLSEDYYTGYQLHCNGWKSFFCHPDRPAFLGDTPITLIDVLNQNKRWSVGALGVTISKYCPLTYGVSKLGFLMAYSYAYYAFWSSLSIPITIYAFLPQLALLARVSVFPKVTDIWGWLYIFLFLGAYAQDCLDCITHGGTLQRWWNEQRMWLARGVSSYIFGLAEYISKHLNIGMQGFNVTRKVFDEEQKKRYDQGKFEFGVPSPMFVPIASAAIINLLAFLDGSIHVWNSGNVEELLAQVFVAGFGVLNCLPVYEAMVLRRDKGRMPIKITVISTLVAAAFYAAASVFI</sequence>
<feature type="binding site" evidence="10">
    <location>
        <position position="304"/>
    </location>
    <ligand>
        <name>Mn(2+)</name>
        <dbReference type="ChEBI" id="CHEBI:29035"/>
    </ligand>
</feature>
<keyword evidence="13" id="KW-1185">Reference proteome</keyword>
<reference evidence="12" key="1">
    <citation type="journal article" date="2016" name="Nat. Genet.">
        <title>A high-quality carrot genome assembly provides new insights into carotenoid accumulation and asterid genome evolution.</title>
        <authorList>
            <person name="Iorizzo M."/>
            <person name="Ellison S."/>
            <person name="Senalik D."/>
            <person name="Zeng P."/>
            <person name="Satapoomin P."/>
            <person name="Huang J."/>
            <person name="Bowman M."/>
            <person name="Iovene M."/>
            <person name="Sanseverino W."/>
            <person name="Cavagnaro P."/>
            <person name="Yildiz M."/>
            <person name="Macko-Podgorni A."/>
            <person name="Moranska E."/>
            <person name="Grzebelus E."/>
            <person name="Grzebelus D."/>
            <person name="Ashrafi H."/>
            <person name="Zheng Z."/>
            <person name="Cheng S."/>
            <person name="Spooner D."/>
            <person name="Van Deynze A."/>
            <person name="Simon P."/>
        </authorList>
    </citation>
    <scope>NUCLEOTIDE SEQUENCE</scope>
    <source>
        <tissue evidence="12">Leaf</tissue>
    </source>
</reference>
<gene>
    <name evidence="12" type="ORF">DCAR_0207342</name>
</gene>
<keyword evidence="7" id="KW-0961">Cell wall biogenesis/degradation</keyword>
<dbReference type="Gene3D" id="3.90.550.10">
    <property type="entry name" value="Spore Coat Polysaccharide Biosynthesis Protein SpsA, Chain A"/>
    <property type="match status" value="1"/>
</dbReference>
<evidence type="ECO:0000256" key="5">
    <source>
        <dbReference type="ARBA" id="ARBA00022989"/>
    </source>
</evidence>
<dbReference type="EMBL" id="CP093344">
    <property type="protein sequence ID" value="WOG88108.1"/>
    <property type="molecule type" value="Genomic_DNA"/>
</dbReference>
<dbReference type="InterPro" id="IPR005150">
    <property type="entry name" value="Cellulose_synth"/>
</dbReference>
<evidence type="ECO:0000256" key="6">
    <source>
        <dbReference type="ARBA" id="ARBA00023136"/>
    </source>
</evidence>
<evidence type="ECO:0008006" key="14">
    <source>
        <dbReference type="Google" id="ProtNLM"/>
    </source>
</evidence>
<feature type="transmembrane region" description="Helical" evidence="11">
    <location>
        <begin position="54"/>
        <end position="73"/>
    </location>
</feature>
<dbReference type="FunFam" id="3.90.550.10:FF:000135">
    <property type="entry name" value="Cellulose synthase-like protein G3"/>
    <property type="match status" value="1"/>
</dbReference>
<dbReference type="InterPro" id="IPR029044">
    <property type="entry name" value="Nucleotide-diphossugar_trans"/>
</dbReference>
<evidence type="ECO:0000313" key="13">
    <source>
        <dbReference type="Proteomes" id="UP000077755"/>
    </source>
</evidence>
<keyword evidence="3" id="KW-0808">Transferase</keyword>
<accession>A0AAF1AMF2</accession>